<dbReference type="PANTHER" id="PTHR43479:SF11">
    <property type="entry name" value="ACREF_ENVCD OPERON REPRESSOR-RELATED"/>
    <property type="match status" value="1"/>
</dbReference>
<dbReference type="AlphaFoldDB" id="H5Y403"/>
<dbReference type="GO" id="GO:0003677">
    <property type="term" value="F:DNA binding"/>
    <property type="evidence" value="ECO:0007669"/>
    <property type="project" value="UniProtKB-UniRule"/>
</dbReference>
<sequence length="204" mass="22836">MSKEKSDRRSYTSPLRSNQKENTRDRILDTLAEIISEGRILDFTVKDVAIRAGISYGTVYRHFPTRESFLEALYEAASTIIAQSAPFIPQSLDDIPAMAGNTLKIFEEKANLVQAFTIALLVNNVKPKSRNQRDQKIQALVIENAPHLSAGAVKETAAIISHLCSSLTWTTLKQRYELNSEETTEAMNWALQVLINSLTGHEKD</sequence>
<dbReference type="SUPFAM" id="SSF46689">
    <property type="entry name" value="Homeodomain-like"/>
    <property type="match status" value="1"/>
</dbReference>
<feature type="region of interest" description="Disordered" evidence="3">
    <location>
        <begin position="1"/>
        <end position="22"/>
    </location>
</feature>
<feature type="compositionally biased region" description="Basic and acidic residues" evidence="3">
    <location>
        <begin position="1"/>
        <end position="10"/>
    </location>
</feature>
<dbReference type="PANTHER" id="PTHR43479">
    <property type="entry name" value="ACREF/ENVCD OPERON REPRESSOR-RELATED"/>
    <property type="match status" value="1"/>
</dbReference>
<dbReference type="PRINTS" id="PR00455">
    <property type="entry name" value="HTHTETR"/>
</dbReference>
<evidence type="ECO:0000256" key="2">
    <source>
        <dbReference type="PROSITE-ProRule" id="PRU00335"/>
    </source>
</evidence>
<dbReference type="HOGENOM" id="CLU_110158_0_0_9"/>
<accession>H5Y403</accession>
<evidence type="ECO:0000256" key="1">
    <source>
        <dbReference type="ARBA" id="ARBA00023125"/>
    </source>
</evidence>
<proteinExistence type="predicted"/>
<dbReference type="InterPro" id="IPR009057">
    <property type="entry name" value="Homeodomain-like_sf"/>
</dbReference>
<keyword evidence="1 2" id="KW-0238">DNA-binding</keyword>
<dbReference type="STRING" id="768710.DesyoDRAFT_2466"/>
<dbReference type="OrthoDB" id="9780824at2"/>
<dbReference type="EMBL" id="CM001441">
    <property type="protein sequence ID" value="EHQ89541.1"/>
    <property type="molecule type" value="Genomic_DNA"/>
</dbReference>
<evidence type="ECO:0000259" key="4">
    <source>
        <dbReference type="PROSITE" id="PS50977"/>
    </source>
</evidence>
<dbReference type="eggNOG" id="COG1309">
    <property type="taxonomic scope" value="Bacteria"/>
</dbReference>
<dbReference type="Proteomes" id="UP000005104">
    <property type="component" value="Chromosome"/>
</dbReference>
<keyword evidence="6" id="KW-1185">Reference proteome</keyword>
<name>H5Y403_9FIRM</name>
<dbReference type="Gene3D" id="1.10.357.10">
    <property type="entry name" value="Tetracycline Repressor, domain 2"/>
    <property type="match status" value="1"/>
</dbReference>
<dbReference type="InterPro" id="IPR001647">
    <property type="entry name" value="HTH_TetR"/>
</dbReference>
<dbReference type="PROSITE" id="PS50977">
    <property type="entry name" value="HTH_TETR_2"/>
    <property type="match status" value="1"/>
</dbReference>
<reference evidence="5 6" key="1">
    <citation type="submission" date="2011-11" db="EMBL/GenBank/DDBJ databases">
        <title>The Noncontiguous Finished genome of Desulfosporosinus youngiae DSM 17734.</title>
        <authorList>
            <consortium name="US DOE Joint Genome Institute (JGI-PGF)"/>
            <person name="Lucas S."/>
            <person name="Han J."/>
            <person name="Lapidus A."/>
            <person name="Cheng J.-F."/>
            <person name="Goodwin L."/>
            <person name="Pitluck S."/>
            <person name="Peters L."/>
            <person name="Ovchinnikova G."/>
            <person name="Lu M."/>
            <person name="Land M.L."/>
            <person name="Hauser L."/>
            <person name="Pester M."/>
            <person name="Spring S."/>
            <person name="Ollivier B."/>
            <person name="Rattei T."/>
            <person name="Klenk H.-P."/>
            <person name="Wagner M."/>
            <person name="Loy A."/>
            <person name="Woyke T.J."/>
        </authorList>
    </citation>
    <scope>NUCLEOTIDE SEQUENCE [LARGE SCALE GENOMIC DNA]</scope>
    <source>
        <strain evidence="5 6">DSM 17734</strain>
    </source>
</reference>
<dbReference type="InterPro" id="IPR050624">
    <property type="entry name" value="HTH-type_Tx_Regulator"/>
</dbReference>
<evidence type="ECO:0000256" key="3">
    <source>
        <dbReference type="SAM" id="MobiDB-lite"/>
    </source>
</evidence>
<gene>
    <name evidence="5" type="ORF">DesyoDRAFT_2466</name>
</gene>
<feature type="domain" description="HTH tetR-type" evidence="4">
    <location>
        <begin position="21"/>
        <end position="81"/>
    </location>
</feature>
<dbReference type="Pfam" id="PF00440">
    <property type="entry name" value="TetR_N"/>
    <property type="match status" value="1"/>
</dbReference>
<organism evidence="5 6">
    <name type="scientific">Desulfosporosinus youngiae DSM 17734</name>
    <dbReference type="NCBI Taxonomy" id="768710"/>
    <lineage>
        <taxon>Bacteria</taxon>
        <taxon>Bacillati</taxon>
        <taxon>Bacillota</taxon>
        <taxon>Clostridia</taxon>
        <taxon>Eubacteriales</taxon>
        <taxon>Desulfitobacteriaceae</taxon>
        <taxon>Desulfosporosinus</taxon>
    </lineage>
</organism>
<feature type="DNA-binding region" description="H-T-H motif" evidence="2">
    <location>
        <begin position="44"/>
        <end position="63"/>
    </location>
</feature>
<evidence type="ECO:0000313" key="5">
    <source>
        <dbReference type="EMBL" id="EHQ89541.1"/>
    </source>
</evidence>
<evidence type="ECO:0000313" key="6">
    <source>
        <dbReference type="Proteomes" id="UP000005104"/>
    </source>
</evidence>
<protein>
    <submittedName>
        <fullName evidence="5">Transcriptional regulator</fullName>
    </submittedName>
</protein>
<dbReference type="RefSeq" id="WP_007783282.1">
    <property type="nucleotide sequence ID" value="NZ_CM001441.1"/>
</dbReference>